<accession>A0A1Y0Y4M2</accession>
<gene>
    <name evidence="2" type="ORF">S1001342_01038</name>
</gene>
<dbReference type="EMBL" id="CP021509">
    <property type="protein sequence ID" value="ARW47384.1"/>
    <property type="molecule type" value="Genomic_DNA"/>
</dbReference>
<dbReference type="Proteomes" id="UP000196205">
    <property type="component" value="Chromosome"/>
</dbReference>
<name>A0A1Y0Y4M2_ACEPA</name>
<organism evidence="2 3">
    <name type="scientific">Acetobacter pasteurianus subsp. pasteurianus</name>
    <dbReference type="NCBI Taxonomy" id="481145"/>
    <lineage>
        <taxon>Bacteria</taxon>
        <taxon>Pseudomonadati</taxon>
        <taxon>Pseudomonadota</taxon>
        <taxon>Alphaproteobacteria</taxon>
        <taxon>Acetobacterales</taxon>
        <taxon>Acetobacteraceae</taxon>
        <taxon>Acetobacter</taxon>
    </lineage>
</organism>
<proteinExistence type="predicted"/>
<protein>
    <submittedName>
        <fullName evidence="2">Uncharacterized protein</fullName>
    </submittedName>
</protein>
<dbReference type="AlphaFoldDB" id="A0A1Y0Y4M2"/>
<evidence type="ECO:0000313" key="2">
    <source>
        <dbReference type="EMBL" id="ARW47384.1"/>
    </source>
</evidence>
<evidence type="ECO:0000313" key="3">
    <source>
        <dbReference type="Proteomes" id="UP000196205"/>
    </source>
</evidence>
<reference evidence="2 3" key="1">
    <citation type="submission" date="2017-05" db="EMBL/GenBank/DDBJ databases">
        <title>Genome sequence of Acetobacter pasteurianus subsp. pasteurianus strain SRCM101342.</title>
        <authorList>
            <person name="Cho S.H."/>
        </authorList>
    </citation>
    <scope>NUCLEOTIDE SEQUENCE [LARGE SCALE GENOMIC DNA]</scope>
    <source>
        <strain evidence="2 3">SRCM101342</strain>
    </source>
</reference>
<feature type="region of interest" description="Disordered" evidence="1">
    <location>
        <begin position="1"/>
        <end position="27"/>
    </location>
</feature>
<sequence length="82" mass="9187">MTNMHDTWPNPERPGEPLNPTHTGPHALIDKNGKSVWAWWMYHPSGASTWMLAEYNGLQTSPSGLVHKGFSYLGPAEMPQDK</sequence>
<evidence type="ECO:0000256" key="1">
    <source>
        <dbReference type="SAM" id="MobiDB-lite"/>
    </source>
</evidence>
<dbReference type="RefSeq" id="WP_087651612.1">
    <property type="nucleotide sequence ID" value="NZ_CP021509.1"/>
</dbReference>